<keyword evidence="1" id="KW-0805">Transcription regulation</keyword>
<dbReference type="Proteomes" id="UP000260025">
    <property type="component" value="Unassembled WGS sequence"/>
</dbReference>
<dbReference type="GO" id="GO:0097367">
    <property type="term" value="F:carbohydrate derivative binding"/>
    <property type="evidence" value="ECO:0007669"/>
    <property type="project" value="InterPro"/>
</dbReference>
<dbReference type="EMBL" id="WWTN01000002">
    <property type="protein sequence ID" value="MZH54594.1"/>
    <property type="molecule type" value="Genomic_DNA"/>
</dbReference>
<evidence type="ECO:0000313" key="10">
    <source>
        <dbReference type="Proteomes" id="UP000030008"/>
    </source>
</evidence>
<dbReference type="CDD" id="cd05013">
    <property type="entry name" value="SIS_RpiR"/>
    <property type="match status" value="1"/>
</dbReference>
<reference evidence="6 10" key="1">
    <citation type="submission" date="2014-08" db="EMBL/GenBank/DDBJ databases">
        <title>Clostridium innocuum, an unnegligible vancomycin-resistant pathogen causing extra-intestinal infections.</title>
        <authorList>
            <person name="Feng Y."/>
            <person name="Chiu C.-H."/>
        </authorList>
    </citation>
    <scope>NUCLEOTIDE SEQUENCE [LARGE SCALE GENOMIC DNA]</scope>
    <source>
        <strain evidence="6 10">AN88</strain>
    </source>
</reference>
<protein>
    <submittedName>
        <fullName evidence="6 7">RpiR family transcriptional regulator</fullName>
    </submittedName>
    <submittedName>
        <fullName evidence="8">SIS domain-containing protein</fullName>
    </submittedName>
</protein>
<dbReference type="PROSITE" id="PS51071">
    <property type="entry name" value="HTH_RPIR"/>
    <property type="match status" value="1"/>
</dbReference>
<dbReference type="PANTHER" id="PTHR30514:SF21">
    <property type="entry name" value="RPIR-FAMILY TRANSCRIPTIONAL REGULATOR"/>
    <property type="match status" value="1"/>
</dbReference>
<reference evidence="9 11" key="2">
    <citation type="submission" date="2018-08" db="EMBL/GenBank/DDBJ databases">
        <title>A genome reference for cultivated species of the human gut microbiota.</title>
        <authorList>
            <person name="Zou Y."/>
            <person name="Xue W."/>
            <person name="Luo G."/>
        </authorList>
    </citation>
    <scope>NUCLEOTIDE SEQUENCE [LARGE SCALE GENOMIC DNA]</scope>
    <source>
        <strain evidence="9 11">OF01-2LB</strain>
    </source>
</reference>
<evidence type="ECO:0000313" key="6">
    <source>
        <dbReference type="EMBL" id="KGJ54255.1"/>
    </source>
</evidence>
<feature type="domain" description="SIS" evidence="5">
    <location>
        <begin position="108"/>
        <end position="245"/>
    </location>
</feature>
<dbReference type="GO" id="GO:0003700">
    <property type="term" value="F:DNA-binding transcription factor activity"/>
    <property type="evidence" value="ECO:0007669"/>
    <property type="project" value="InterPro"/>
</dbReference>
<evidence type="ECO:0000256" key="2">
    <source>
        <dbReference type="ARBA" id="ARBA00023125"/>
    </source>
</evidence>
<dbReference type="Gene3D" id="3.40.50.10490">
    <property type="entry name" value="Glucose-6-phosphate isomerase like protein, domain 1"/>
    <property type="match status" value="1"/>
</dbReference>
<dbReference type="InterPro" id="IPR036388">
    <property type="entry name" value="WH-like_DNA-bd_sf"/>
</dbReference>
<comment type="caution">
    <text evidence="6">The sequence shown here is derived from an EMBL/GenBank/DDBJ whole genome shotgun (WGS) entry which is preliminary data.</text>
</comment>
<evidence type="ECO:0000259" key="5">
    <source>
        <dbReference type="PROSITE" id="PS51464"/>
    </source>
</evidence>
<evidence type="ECO:0000259" key="4">
    <source>
        <dbReference type="PROSITE" id="PS51071"/>
    </source>
</evidence>
<proteinExistence type="predicted"/>
<dbReference type="InterPro" id="IPR046348">
    <property type="entry name" value="SIS_dom_sf"/>
</dbReference>
<dbReference type="InterPro" id="IPR035472">
    <property type="entry name" value="RpiR-like_SIS"/>
</dbReference>
<dbReference type="Proteomes" id="UP000604383">
    <property type="component" value="Unassembled WGS sequence"/>
</dbReference>
<dbReference type="PROSITE" id="PS51464">
    <property type="entry name" value="SIS"/>
    <property type="match status" value="1"/>
</dbReference>
<dbReference type="SUPFAM" id="SSF53697">
    <property type="entry name" value="SIS domain"/>
    <property type="match status" value="1"/>
</dbReference>
<reference evidence="7" key="4">
    <citation type="journal article" date="2022" name="Clin. Infect. Dis.">
        <title>Association between Clostridium innocuum and antibiotic-associated diarrhea in adults and children: A cross-sectional study and comparative genomics analysis.</title>
        <authorList>
            <person name="Cherny K.E."/>
            <person name="Muscat E.B."/>
            <person name="Balaji A."/>
            <person name="Mukherjee J."/>
            <person name="Ozer E.A."/>
            <person name="Angarone M.P."/>
            <person name="Hauser A.R."/>
            <person name="Sichel J.S."/>
            <person name="Amponsah E."/>
            <person name="Kociolek L.K."/>
        </authorList>
    </citation>
    <scope>NUCLEOTIDE SEQUENCE</scope>
    <source>
        <strain evidence="7">NU1-AC-029v</strain>
    </source>
</reference>
<feature type="domain" description="HTH rpiR-type" evidence="4">
    <location>
        <begin position="1"/>
        <end position="76"/>
    </location>
</feature>
<gene>
    <name evidence="6" type="ORF">CIAN88_04550</name>
    <name evidence="9" type="ORF">DXA38_13300</name>
    <name evidence="8" type="ORF">GT664_02220</name>
    <name evidence="7" type="ORF">MKC95_11220</name>
</gene>
<organism evidence="6 10">
    <name type="scientific">Clostridium innocuum</name>
    <dbReference type="NCBI Taxonomy" id="1522"/>
    <lineage>
        <taxon>Bacteria</taxon>
        <taxon>Bacillati</taxon>
        <taxon>Bacillota</taxon>
        <taxon>Clostridia</taxon>
        <taxon>Eubacteriales</taxon>
        <taxon>Clostridiaceae</taxon>
        <taxon>Clostridium</taxon>
    </lineage>
</organism>
<reference evidence="8" key="3">
    <citation type="journal article" date="2019" name="Nat. Med.">
        <title>A library of human gut bacterial isolates paired with longitudinal multiomics data enables mechanistic microbiome research.</title>
        <authorList>
            <person name="Poyet M."/>
            <person name="Groussin M."/>
            <person name="Gibbons S.M."/>
            <person name="Avila-Pacheco J."/>
            <person name="Jiang X."/>
            <person name="Kearney S.M."/>
            <person name="Perrotta A.R."/>
            <person name="Berdy B."/>
            <person name="Zhao S."/>
            <person name="Lieberman T.D."/>
            <person name="Swanson P.K."/>
            <person name="Smith M."/>
            <person name="Roesemann S."/>
            <person name="Alexander J.E."/>
            <person name="Rich S.A."/>
            <person name="Livny J."/>
            <person name="Vlamakis H."/>
            <person name="Clish C."/>
            <person name="Bullock K."/>
            <person name="Deik A."/>
            <person name="Scott J."/>
            <person name="Pierce K.A."/>
            <person name="Xavier R.J."/>
            <person name="Alm E.J."/>
        </authorList>
    </citation>
    <scope>NUCLEOTIDE SEQUENCE</scope>
    <source>
        <strain evidence="8">BIOML-A12</strain>
    </source>
</reference>
<dbReference type="RefSeq" id="WP_009270043.1">
    <property type="nucleotide sequence ID" value="NZ_BAABYY010000003.1"/>
</dbReference>
<evidence type="ECO:0000256" key="3">
    <source>
        <dbReference type="ARBA" id="ARBA00023163"/>
    </source>
</evidence>
<evidence type="ECO:0000313" key="7">
    <source>
        <dbReference type="EMBL" id="MCR0233335.1"/>
    </source>
</evidence>
<dbReference type="Gene3D" id="1.10.10.10">
    <property type="entry name" value="Winged helix-like DNA-binding domain superfamily/Winged helix DNA-binding domain"/>
    <property type="match status" value="1"/>
</dbReference>
<dbReference type="Proteomes" id="UP000030008">
    <property type="component" value="Unassembled WGS sequence"/>
</dbReference>
<dbReference type="Pfam" id="PF01418">
    <property type="entry name" value="HTH_6"/>
    <property type="match status" value="1"/>
</dbReference>
<evidence type="ECO:0000256" key="1">
    <source>
        <dbReference type="ARBA" id="ARBA00023015"/>
    </source>
</evidence>
<dbReference type="InterPro" id="IPR000281">
    <property type="entry name" value="HTH_RpiR"/>
</dbReference>
<dbReference type="EMBL" id="JAKTMA010000018">
    <property type="protein sequence ID" value="MCR0233335.1"/>
    <property type="molecule type" value="Genomic_DNA"/>
</dbReference>
<dbReference type="OrthoDB" id="1648815at2"/>
<dbReference type="Pfam" id="PF01380">
    <property type="entry name" value="SIS"/>
    <property type="match status" value="1"/>
</dbReference>
<keyword evidence="2" id="KW-0238">DNA-binding</keyword>
<evidence type="ECO:0000313" key="11">
    <source>
        <dbReference type="Proteomes" id="UP000260025"/>
    </source>
</evidence>
<evidence type="ECO:0000313" key="9">
    <source>
        <dbReference type="EMBL" id="RGC14494.1"/>
    </source>
</evidence>
<accession>A0A099I989</accession>
<dbReference type="EMBL" id="QVEV01000020">
    <property type="protein sequence ID" value="RGC14494.1"/>
    <property type="molecule type" value="Genomic_DNA"/>
</dbReference>
<dbReference type="InterPro" id="IPR009057">
    <property type="entry name" value="Homeodomain-like_sf"/>
</dbReference>
<dbReference type="AlphaFoldDB" id="A0A099I989"/>
<keyword evidence="3" id="KW-0804">Transcription</keyword>
<dbReference type="InterPro" id="IPR047640">
    <property type="entry name" value="RpiR-like"/>
</dbReference>
<dbReference type="SUPFAM" id="SSF46689">
    <property type="entry name" value="Homeodomain-like"/>
    <property type="match status" value="1"/>
</dbReference>
<dbReference type="PANTHER" id="PTHR30514">
    <property type="entry name" value="GLUCOKINASE"/>
    <property type="match status" value="1"/>
</dbReference>
<dbReference type="EMBL" id="JQIF01000018">
    <property type="protein sequence ID" value="KGJ54255.1"/>
    <property type="molecule type" value="Genomic_DNA"/>
</dbReference>
<dbReference type="GO" id="GO:0003677">
    <property type="term" value="F:DNA binding"/>
    <property type="evidence" value="ECO:0007669"/>
    <property type="project" value="UniProtKB-KW"/>
</dbReference>
<evidence type="ECO:0000313" key="8">
    <source>
        <dbReference type="EMBL" id="MZH54594.1"/>
    </source>
</evidence>
<sequence>MIIQISKEVYDSLSDSEQQVINYLNENESSIPLMSITTIAEKTFTSPATVSRTIQKCGFRGISELRYKISKRAEHTDDSYVVNKVLNKSYKECVKTIDNICVTNILKIIDYIKTAEKIFIYARGFTALVADELCMQLQLLGYNALVVKDVTWMVKTDKLVNSNDLVIILSVMNTTPELAISARMAKRTGARVVTCCCKEGTPLERYSDVSIIGYAETITSNKTITVISRIPLYIITRTIVEYLTL</sequence>
<dbReference type="InterPro" id="IPR001347">
    <property type="entry name" value="SIS_dom"/>
</dbReference>
<dbReference type="Proteomes" id="UP001203972">
    <property type="component" value="Unassembled WGS sequence"/>
</dbReference>
<name>A0A099I989_CLOIN</name>
<dbReference type="GO" id="GO:1901135">
    <property type="term" value="P:carbohydrate derivative metabolic process"/>
    <property type="evidence" value="ECO:0007669"/>
    <property type="project" value="InterPro"/>
</dbReference>